<organism evidence="2 3">
    <name type="scientific">Mucilaginibacter gilvus</name>
    <dbReference type="NCBI Taxonomy" id="2305909"/>
    <lineage>
        <taxon>Bacteria</taxon>
        <taxon>Pseudomonadati</taxon>
        <taxon>Bacteroidota</taxon>
        <taxon>Sphingobacteriia</taxon>
        <taxon>Sphingobacteriales</taxon>
        <taxon>Sphingobacteriaceae</taxon>
        <taxon>Mucilaginibacter</taxon>
    </lineage>
</organism>
<keyword evidence="3" id="KW-1185">Reference proteome</keyword>
<comment type="caution">
    <text evidence="2">The sequence shown here is derived from an EMBL/GenBank/DDBJ whole genome shotgun (WGS) entry which is preliminary data.</text>
</comment>
<feature type="chain" id="PRO_5019076916" evidence="1">
    <location>
        <begin position="23"/>
        <end position="109"/>
    </location>
</feature>
<gene>
    <name evidence="2" type="ORF">EPL05_19670</name>
</gene>
<feature type="signal peptide" evidence="1">
    <location>
        <begin position="1"/>
        <end position="22"/>
    </location>
</feature>
<reference evidence="2 3" key="1">
    <citation type="submission" date="2019-01" db="EMBL/GenBank/DDBJ databases">
        <title>Mucilaginibacter antarcticum sp. nov., isolated from antarctic soil.</title>
        <authorList>
            <person name="Yan Y.-Q."/>
            <person name="Du Z.-J."/>
        </authorList>
    </citation>
    <scope>NUCLEOTIDE SEQUENCE [LARGE SCALE GENOMIC DNA]</scope>
    <source>
        <strain evidence="2 3">F01003</strain>
    </source>
</reference>
<accession>A0A444MJF4</accession>
<proteinExistence type="predicted"/>
<dbReference type="OrthoDB" id="798993at2"/>
<evidence type="ECO:0000256" key="1">
    <source>
        <dbReference type="SAM" id="SignalP"/>
    </source>
</evidence>
<dbReference type="EMBL" id="SBIW01000011">
    <property type="protein sequence ID" value="RWY48364.1"/>
    <property type="molecule type" value="Genomic_DNA"/>
</dbReference>
<name>A0A444MJF4_9SPHI</name>
<evidence type="ECO:0000313" key="2">
    <source>
        <dbReference type="EMBL" id="RWY48364.1"/>
    </source>
</evidence>
<dbReference type="AlphaFoldDB" id="A0A444MJF4"/>
<keyword evidence="1" id="KW-0732">Signal</keyword>
<protein>
    <submittedName>
        <fullName evidence="2">Uncharacterized protein</fullName>
    </submittedName>
</protein>
<sequence>MRSIAVFLILNILLLSSMTGMANIHHVKADCCVAKMHKDCCRHQKQETKDDCAKGNCNAMLSCGTCGFILTTPISYLPAVIDLYQQAAYPFKAGALSDYHDNGWNPPKV</sequence>
<dbReference type="RefSeq" id="WP_128535711.1">
    <property type="nucleotide sequence ID" value="NZ_SBIW01000011.1"/>
</dbReference>
<evidence type="ECO:0000313" key="3">
    <source>
        <dbReference type="Proteomes" id="UP000286701"/>
    </source>
</evidence>
<dbReference type="Proteomes" id="UP000286701">
    <property type="component" value="Unassembled WGS sequence"/>
</dbReference>